<comment type="subcellular location">
    <subcellularLocation>
        <location evidence="6">Cell membrane</location>
        <topology evidence="6">Multi-pass membrane protein</topology>
    </subcellularLocation>
    <subcellularLocation>
        <location evidence="1">Membrane</location>
    </subcellularLocation>
</comment>
<dbReference type="PANTHER" id="PTHR23427">
    <property type="entry name" value="SURFEIT LOCUS PROTEIN"/>
    <property type="match status" value="1"/>
</dbReference>
<keyword evidence="5 6" id="KW-0472">Membrane</keyword>
<evidence type="ECO:0000256" key="3">
    <source>
        <dbReference type="ARBA" id="ARBA00022692"/>
    </source>
</evidence>
<keyword evidence="6" id="KW-1003">Cell membrane</keyword>
<dbReference type="KEGG" id="llp:GH975_00825"/>
<proteinExistence type="inferred from homology"/>
<name>A0A5Q2QB34_9GAMM</name>
<evidence type="ECO:0000256" key="4">
    <source>
        <dbReference type="ARBA" id="ARBA00022989"/>
    </source>
</evidence>
<evidence type="ECO:0000256" key="1">
    <source>
        <dbReference type="ARBA" id="ARBA00004370"/>
    </source>
</evidence>
<protein>
    <recommendedName>
        <fullName evidence="6">SURF1-like protein</fullName>
    </recommendedName>
</protein>
<dbReference type="Proteomes" id="UP000388235">
    <property type="component" value="Chromosome"/>
</dbReference>
<sequence length="230" mass="25525">MKGFRPGVRTTLFVMLFLPVFVALGFWQLDRAEQKRAIEREFGAKKDLAPVTLEQALVQPDPNYTRVALRGQLLSHQPVLLDNRLRDGTPGIEVLVPLVAGAQTVLVNLGFLAKATDMSVPPLPVLPSGNLNVTGYLYRPDKDRFVLGESIDTGFPLLLQRMDWGRVSGGLGRELLPWQLRVGPEQPGSFDTAWTIAVGSPSKHQGYAFQWFAMAFALLALYGYSGFKRR</sequence>
<dbReference type="AlphaFoldDB" id="A0A5Q2QB34"/>
<dbReference type="PANTHER" id="PTHR23427:SF2">
    <property type="entry name" value="SURFEIT LOCUS PROTEIN 1"/>
    <property type="match status" value="1"/>
</dbReference>
<dbReference type="CDD" id="cd06662">
    <property type="entry name" value="SURF1"/>
    <property type="match status" value="1"/>
</dbReference>
<feature type="transmembrane region" description="Helical" evidence="6">
    <location>
        <begin position="94"/>
        <end position="113"/>
    </location>
</feature>
<keyword evidence="4 6" id="KW-1133">Transmembrane helix</keyword>
<dbReference type="OrthoDB" id="9789940at2"/>
<reference evidence="7 8" key="1">
    <citation type="submission" date="2019-11" db="EMBL/GenBank/DDBJ databases">
        <authorList>
            <person name="Khan S.A."/>
            <person name="Jeon C.O."/>
            <person name="Chun B.H."/>
        </authorList>
    </citation>
    <scope>NUCLEOTIDE SEQUENCE [LARGE SCALE GENOMIC DNA]</scope>
    <source>
        <strain evidence="7 8">IMCC 1097</strain>
    </source>
</reference>
<feature type="transmembrane region" description="Helical" evidence="6">
    <location>
        <begin position="208"/>
        <end position="227"/>
    </location>
</feature>
<dbReference type="RefSeq" id="WP_153712681.1">
    <property type="nucleotide sequence ID" value="NZ_CP045871.1"/>
</dbReference>
<dbReference type="PROSITE" id="PS50895">
    <property type="entry name" value="SURF1"/>
    <property type="match status" value="1"/>
</dbReference>
<evidence type="ECO:0000256" key="5">
    <source>
        <dbReference type="ARBA" id="ARBA00023136"/>
    </source>
</evidence>
<evidence type="ECO:0000256" key="2">
    <source>
        <dbReference type="ARBA" id="ARBA00007165"/>
    </source>
</evidence>
<evidence type="ECO:0000256" key="6">
    <source>
        <dbReference type="RuleBase" id="RU363076"/>
    </source>
</evidence>
<dbReference type="InterPro" id="IPR045214">
    <property type="entry name" value="Surf1/Surf4"/>
</dbReference>
<dbReference type="InterPro" id="IPR002994">
    <property type="entry name" value="Surf1/Shy1"/>
</dbReference>
<organism evidence="7 8">
    <name type="scientific">Litorivicinus lipolyticus</name>
    <dbReference type="NCBI Taxonomy" id="418701"/>
    <lineage>
        <taxon>Bacteria</taxon>
        <taxon>Pseudomonadati</taxon>
        <taxon>Pseudomonadota</taxon>
        <taxon>Gammaproteobacteria</taxon>
        <taxon>Oceanospirillales</taxon>
        <taxon>Litorivicinaceae</taxon>
        <taxon>Litorivicinus</taxon>
    </lineage>
</organism>
<dbReference type="EMBL" id="CP045871">
    <property type="protein sequence ID" value="QGG79177.1"/>
    <property type="molecule type" value="Genomic_DNA"/>
</dbReference>
<gene>
    <name evidence="7" type="ORF">GH975_00825</name>
</gene>
<keyword evidence="8" id="KW-1185">Reference proteome</keyword>
<comment type="similarity">
    <text evidence="2 6">Belongs to the SURF1 family.</text>
</comment>
<evidence type="ECO:0000313" key="7">
    <source>
        <dbReference type="EMBL" id="QGG79177.1"/>
    </source>
</evidence>
<accession>A0A5Q2QB34</accession>
<dbReference type="Pfam" id="PF02104">
    <property type="entry name" value="SURF1"/>
    <property type="match status" value="1"/>
</dbReference>
<keyword evidence="3 6" id="KW-0812">Transmembrane</keyword>
<evidence type="ECO:0000313" key="8">
    <source>
        <dbReference type="Proteomes" id="UP000388235"/>
    </source>
</evidence>
<dbReference type="GO" id="GO:0005886">
    <property type="term" value="C:plasma membrane"/>
    <property type="evidence" value="ECO:0007669"/>
    <property type="project" value="UniProtKB-SubCell"/>
</dbReference>
<feature type="transmembrane region" description="Helical" evidence="6">
    <location>
        <begin position="12"/>
        <end position="29"/>
    </location>
</feature>